<feature type="compositionally biased region" description="Low complexity" evidence="5">
    <location>
        <begin position="152"/>
        <end position="173"/>
    </location>
</feature>
<dbReference type="Gene3D" id="1.10.1740.10">
    <property type="match status" value="1"/>
</dbReference>
<dbReference type="InterPro" id="IPR039425">
    <property type="entry name" value="RNA_pol_sigma-70-like"/>
</dbReference>
<sequence length="445" mass="47804">MTQSTTRSTPSPGTPPVPPMPSLPPTPPPEERRRLREAKPMTVKQLAAAVRVTQATVRGWETGRAQPRGRKGEQYLRMLAVFAEEDAAVQAAEEAAEAGLSADEHPVGAIDGSADGKRGGGEQQQQQPTDAPEGRDAPEGNTERPHGAVPNSPDSPDAPDSQDTSDTSDSSAPLTPEQAFDALYAYASPALVRQAYLLTGRRALARESVERAFQRAWRHWPEVAVDRDPASWVRAAVHEYALSPWHRMRPLRSAGVAQPVPAIAPVPVPGGRTLRETLLELPPTYRRAALLYDGLGLDLPDAAAESQASTPATGNRVLHAREAIVEHLPELADPGLLHDRLDALTRSVPVPPMAPAPVVRKSGERRVKLWTRAAIVVTALIVGATAYTFHTAPRKYESPEAPPQRVTGVPVPGAPPALTPKDKKLRDALDTAPLNGPERLTPRLP</sequence>
<dbReference type="InterPro" id="IPR010982">
    <property type="entry name" value="Lambda_DNA-bd_dom_sf"/>
</dbReference>
<evidence type="ECO:0000256" key="2">
    <source>
        <dbReference type="ARBA" id="ARBA00023082"/>
    </source>
</evidence>
<dbReference type="SUPFAM" id="SSF88946">
    <property type="entry name" value="Sigma2 domain of RNA polymerase sigma factors"/>
    <property type="match status" value="1"/>
</dbReference>
<dbReference type="Gene3D" id="1.10.260.40">
    <property type="entry name" value="lambda repressor-like DNA-binding domains"/>
    <property type="match status" value="1"/>
</dbReference>
<feature type="domain" description="HTH cro/C1-type" evidence="6">
    <location>
        <begin position="33"/>
        <end position="67"/>
    </location>
</feature>
<dbReference type="InterPro" id="IPR001387">
    <property type="entry name" value="Cro/C1-type_HTH"/>
</dbReference>
<feature type="compositionally biased region" description="Basic and acidic residues" evidence="5">
    <location>
        <begin position="420"/>
        <end position="429"/>
    </location>
</feature>
<evidence type="ECO:0000256" key="1">
    <source>
        <dbReference type="ARBA" id="ARBA00023015"/>
    </source>
</evidence>
<evidence type="ECO:0000313" key="7">
    <source>
        <dbReference type="EMBL" id="MBP0461023.1"/>
    </source>
</evidence>
<keyword evidence="8" id="KW-1185">Reference proteome</keyword>
<evidence type="ECO:0000313" key="8">
    <source>
        <dbReference type="Proteomes" id="UP000670475"/>
    </source>
</evidence>
<dbReference type="RefSeq" id="WP_209343929.1">
    <property type="nucleotide sequence ID" value="NZ_JAGIQL010000151.1"/>
</dbReference>
<protein>
    <submittedName>
        <fullName evidence="7">Helix-turn-helix domain-containing protein</fullName>
    </submittedName>
</protein>
<keyword evidence="1" id="KW-0805">Transcription regulation</keyword>
<dbReference type="Proteomes" id="UP000670475">
    <property type="component" value="Unassembled WGS sequence"/>
</dbReference>
<name>A0A940MHN3_9ACTN</name>
<dbReference type="GO" id="GO:0003677">
    <property type="term" value="F:DNA binding"/>
    <property type="evidence" value="ECO:0007669"/>
    <property type="project" value="UniProtKB-KW"/>
</dbReference>
<accession>A0A940MHN3</accession>
<feature type="compositionally biased region" description="Pro residues" evidence="5">
    <location>
        <begin position="12"/>
        <end position="28"/>
    </location>
</feature>
<dbReference type="SMART" id="SM00530">
    <property type="entry name" value="HTH_XRE"/>
    <property type="match status" value="1"/>
</dbReference>
<feature type="region of interest" description="Disordered" evidence="5">
    <location>
        <begin position="395"/>
        <end position="445"/>
    </location>
</feature>
<feature type="compositionally biased region" description="Basic and acidic residues" evidence="5">
    <location>
        <begin position="29"/>
        <end position="39"/>
    </location>
</feature>
<gene>
    <name evidence="7" type="ORF">JFN87_26670</name>
</gene>
<comment type="caution">
    <text evidence="7">The sequence shown here is derived from an EMBL/GenBank/DDBJ whole genome shotgun (WGS) entry which is preliminary data.</text>
</comment>
<feature type="compositionally biased region" description="Low complexity" evidence="5">
    <location>
        <begin position="1"/>
        <end position="11"/>
    </location>
</feature>
<dbReference type="PANTHER" id="PTHR43133">
    <property type="entry name" value="RNA POLYMERASE ECF-TYPE SIGMA FACTO"/>
    <property type="match status" value="1"/>
</dbReference>
<organism evidence="7 8">
    <name type="scientific">Streptomyces montanisoli</name>
    <dbReference type="NCBI Taxonomy" id="2798581"/>
    <lineage>
        <taxon>Bacteria</taxon>
        <taxon>Bacillati</taxon>
        <taxon>Actinomycetota</taxon>
        <taxon>Actinomycetes</taxon>
        <taxon>Kitasatosporales</taxon>
        <taxon>Streptomycetaceae</taxon>
        <taxon>Streptomyces</taxon>
    </lineage>
</organism>
<dbReference type="PANTHER" id="PTHR43133:SF8">
    <property type="entry name" value="RNA POLYMERASE SIGMA FACTOR HI_1459-RELATED"/>
    <property type="match status" value="1"/>
</dbReference>
<feature type="region of interest" description="Disordered" evidence="5">
    <location>
        <begin position="1"/>
        <end position="43"/>
    </location>
</feature>
<dbReference type="PROSITE" id="PS50943">
    <property type="entry name" value="HTH_CROC1"/>
    <property type="match status" value="1"/>
</dbReference>
<dbReference type="AlphaFoldDB" id="A0A940MHN3"/>
<evidence type="ECO:0000259" key="6">
    <source>
        <dbReference type="PROSITE" id="PS50943"/>
    </source>
</evidence>
<keyword evidence="2" id="KW-0731">Sigma factor</keyword>
<keyword evidence="4" id="KW-0804">Transcription</keyword>
<evidence type="ECO:0000256" key="5">
    <source>
        <dbReference type="SAM" id="MobiDB-lite"/>
    </source>
</evidence>
<evidence type="ECO:0000256" key="3">
    <source>
        <dbReference type="ARBA" id="ARBA00023125"/>
    </source>
</evidence>
<feature type="compositionally biased region" description="Basic and acidic residues" evidence="5">
    <location>
        <begin position="132"/>
        <end position="146"/>
    </location>
</feature>
<dbReference type="GO" id="GO:0006352">
    <property type="term" value="P:DNA-templated transcription initiation"/>
    <property type="evidence" value="ECO:0007669"/>
    <property type="project" value="InterPro"/>
</dbReference>
<dbReference type="InterPro" id="IPR013325">
    <property type="entry name" value="RNA_pol_sigma_r2"/>
</dbReference>
<feature type="region of interest" description="Disordered" evidence="5">
    <location>
        <begin position="94"/>
        <end position="174"/>
    </location>
</feature>
<dbReference type="CDD" id="cd00093">
    <property type="entry name" value="HTH_XRE"/>
    <property type="match status" value="1"/>
</dbReference>
<dbReference type="SUPFAM" id="SSF47413">
    <property type="entry name" value="lambda repressor-like DNA-binding domains"/>
    <property type="match status" value="1"/>
</dbReference>
<keyword evidence="3" id="KW-0238">DNA-binding</keyword>
<dbReference type="EMBL" id="JAGIQL010000151">
    <property type="protein sequence ID" value="MBP0461023.1"/>
    <property type="molecule type" value="Genomic_DNA"/>
</dbReference>
<dbReference type="Pfam" id="PF01381">
    <property type="entry name" value="HTH_3"/>
    <property type="match status" value="1"/>
</dbReference>
<evidence type="ECO:0000256" key="4">
    <source>
        <dbReference type="ARBA" id="ARBA00023163"/>
    </source>
</evidence>
<proteinExistence type="predicted"/>
<dbReference type="GO" id="GO:0016987">
    <property type="term" value="F:sigma factor activity"/>
    <property type="evidence" value="ECO:0007669"/>
    <property type="project" value="UniProtKB-KW"/>
</dbReference>
<reference evidence="7" key="1">
    <citation type="submission" date="2021-03" db="EMBL/GenBank/DDBJ databases">
        <title>Whole genome sequence of Streptomyces bomunensis MMS17-BM035.</title>
        <authorList>
            <person name="Lee J.H."/>
        </authorList>
    </citation>
    <scope>NUCLEOTIDE SEQUENCE</scope>
    <source>
        <strain evidence="7">MMS17-BM035</strain>
    </source>
</reference>